<protein>
    <recommendedName>
        <fullName evidence="4">ELWxxDGT repeat protein</fullName>
    </recommendedName>
</protein>
<feature type="chain" id="PRO_5047176018" description="ELWxxDGT repeat protein" evidence="1">
    <location>
        <begin position="29"/>
        <end position="898"/>
    </location>
</feature>
<keyword evidence="1" id="KW-0732">Signal</keyword>
<dbReference type="PROSITE" id="PS51257">
    <property type="entry name" value="PROKAR_LIPOPROTEIN"/>
    <property type="match status" value="1"/>
</dbReference>
<dbReference type="EMBL" id="JAPDDR010000014">
    <property type="protein sequence ID" value="MCW1916339.1"/>
    <property type="molecule type" value="Genomic_DNA"/>
</dbReference>
<dbReference type="RefSeq" id="WP_264515913.1">
    <property type="nucleotide sequence ID" value="NZ_JAPDDR010000014.1"/>
</dbReference>
<comment type="caution">
    <text evidence="2">The sequence shown here is derived from an EMBL/GenBank/DDBJ whole genome shotgun (WGS) entry which is preliminary data.</text>
</comment>
<dbReference type="SUPFAM" id="SSF69304">
    <property type="entry name" value="Tricorn protease N-terminal domain"/>
    <property type="match status" value="1"/>
</dbReference>
<organism evidence="2 3">
    <name type="scientific">Luteolibacter rhizosphaerae</name>
    <dbReference type="NCBI Taxonomy" id="2989719"/>
    <lineage>
        <taxon>Bacteria</taxon>
        <taxon>Pseudomonadati</taxon>
        <taxon>Verrucomicrobiota</taxon>
        <taxon>Verrucomicrobiia</taxon>
        <taxon>Verrucomicrobiales</taxon>
        <taxon>Verrucomicrobiaceae</taxon>
        <taxon>Luteolibacter</taxon>
    </lineage>
</organism>
<feature type="signal peptide" evidence="1">
    <location>
        <begin position="1"/>
        <end position="28"/>
    </location>
</feature>
<reference evidence="2" key="1">
    <citation type="submission" date="2022-10" db="EMBL/GenBank/DDBJ databases">
        <title>Luteolibacter sp. GHJ8, whole genome shotgun sequencing project.</title>
        <authorList>
            <person name="Zhao G."/>
            <person name="Shen L."/>
        </authorList>
    </citation>
    <scope>NUCLEOTIDE SEQUENCE</scope>
    <source>
        <strain evidence="2">GHJ8</strain>
    </source>
</reference>
<sequence length="898" mass="96540">MIHPISRFSLLSPLVIACVSMAALPAGAQSEARLVADLNKSQRNMGAGIDGITALPNGVVFLKDSLAYGPELWVSRGALKTTTLLKDIVPGNAGSHPEGLLRSGDRVFFTATTVQDGKQIWVTDGTEAGTVKVTQHATGNAVGIERTLGANAEGVFFRAFVNEELPYELWFTDGTAAGTRLLNPLNQAGTERTGFEDAWNAEAANGRLYFLANDGELWCSDGTLAGTRALAEIELIKETYNPRMIIAGSRIYFVATPYLNPPEIWSCDLEGGNLTEVQPAVSAANWDIRASGALGDKLFLVLEDEQLVRTLWTSDGTAAGTHVVPLGSGYQPMGAMLEWNGHLYFGARSEAGVALYRTDGTEQGTQLVREIGTTNYGEIDLFVDGGGFLYFQYLTEGNLWEQWRTDGTTKGTRRVDRLVNANPLALGAQVAESNGSIYYAKGPGVTDNALWRTRGTKGVTRLTTPEKTTGDAYSSSGMEGVPYGSANGKFLSFIMTPDGRGKGYELWTISPKGKAKAIWKTPSFLSSSGTTLDFHGTLGANAVFRLRGDSAREVWTTNGTAKGTRRLSEHDSVGAQGYPQQFVTVGNKIFYSVMSGSAEYENELWVTDGTVAGTTKLDAAHNAAPVHNEMTNLNGTLYFLTAQSGGRRELWKSDGTVAGTVMVVDQWEPQDGTPEGLKAIGNRLSITLSRPLTEELWTSDGTEAGTQKVQPVYNVATQLASIDVSYDLGGKELILGRGVVTTEPYQWWLSDGTAAGTQRVQGGVTVDHLARYESQVTVAGGKAYYPGVDADGDVEPWVTDGTAAGTFRLKNIWPGTNPSSPSRFTAFGGQVYFTAYHPEHGLEVWKTDGTEAGTVLAADVEPGPEGSYAEDLKVVDGKLYFHALRRAIGRELYVIDGE</sequence>
<gene>
    <name evidence="2" type="ORF">OJ996_22310</name>
</gene>
<dbReference type="Proteomes" id="UP001165653">
    <property type="component" value="Unassembled WGS sequence"/>
</dbReference>
<keyword evidence="3" id="KW-1185">Reference proteome</keyword>
<name>A0ABT3G911_9BACT</name>
<proteinExistence type="predicted"/>
<evidence type="ECO:0000313" key="3">
    <source>
        <dbReference type="Proteomes" id="UP001165653"/>
    </source>
</evidence>
<evidence type="ECO:0008006" key="4">
    <source>
        <dbReference type="Google" id="ProtNLM"/>
    </source>
</evidence>
<accession>A0ABT3G911</accession>
<evidence type="ECO:0000256" key="1">
    <source>
        <dbReference type="SAM" id="SignalP"/>
    </source>
</evidence>
<evidence type="ECO:0000313" key="2">
    <source>
        <dbReference type="EMBL" id="MCW1916339.1"/>
    </source>
</evidence>